<organism evidence="1 2">
    <name type="scientific">Secundilactobacillus angelensis</name>
    <dbReference type="NCBI Taxonomy" id="2722706"/>
    <lineage>
        <taxon>Bacteria</taxon>
        <taxon>Bacillati</taxon>
        <taxon>Bacillota</taxon>
        <taxon>Bacilli</taxon>
        <taxon>Lactobacillales</taxon>
        <taxon>Lactobacillaceae</taxon>
        <taxon>Secundilactobacillus</taxon>
    </lineage>
</organism>
<reference evidence="1 2" key="1">
    <citation type="submission" date="2020-04" db="EMBL/GenBank/DDBJ databases">
        <title>A novel species of genus Lactobacillus that was isolated from fermented food Zha-chili.</title>
        <authorList>
            <person name="Zhang Z."/>
        </authorList>
    </citation>
    <scope>NUCLEOTIDE SEQUENCE [LARGE SCALE GENOMIC DNA]</scope>
    <source>
        <strain evidence="2">HBUAS51383</strain>
    </source>
</reference>
<dbReference type="EMBL" id="JAAXLJ010000026">
    <property type="protein sequence ID" value="NLR19448.1"/>
    <property type="molecule type" value="Genomic_DNA"/>
</dbReference>
<dbReference type="InterPro" id="IPR011675">
    <property type="entry name" value="DUF1617"/>
</dbReference>
<accession>A0ABX1L329</accession>
<gene>
    <name evidence="1" type="ORF">HC026_11145</name>
</gene>
<comment type="caution">
    <text evidence="1">The sequence shown here is derived from an EMBL/GenBank/DDBJ whole genome shotgun (WGS) entry which is preliminary data.</text>
</comment>
<evidence type="ECO:0000313" key="2">
    <source>
        <dbReference type="Proteomes" id="UP000763447"/>
    </source>
</evidence>
<name>A0ABX1L329_9LACO</name>
<evidence type="ECO:0000313" key="1">
    <source>
        <dbReference type="EMBL" id="NLR19448.1"/>
    </source>
</evidence>
<dbReference type="Proteomes" id="UP000763447">
    <property type="component" value="Unassembled WGS sequence"/>
</dbReference>
<proteinExistence type="predicted"/>
<protein>
    <submittedName>
        <fullName evidence="1">DUF1617 family protein</fullName>
    </submittedName>
</protein>
<dbReference type="Pfam" id="PF07761">
    <property type="entry name" value="DUF1617"/>
    <property type="match status" value="1"/>
</dbReference>
<sequence>MQIKLNNNDLDSIVTMLNGLTIKGAAINRARYSVVKLLNNQLEDLNEFKQQLVTQYAEKGKDGQPLVDDNSYTFKGDNAVKFQNEFKTLMGEDIKITIDDYSNQFKKLYDFLNSYDEELTGASAYAFGAFLDELERVGINK</sequence>
<dbReference type="RefSeq" id="WP_168926006.1">
    <property type="nucleotide sequence ID" value="NZ_JAAXLJ010000026.1"/>
</dbReference>
<keyword evidence="2" id="KW-1185">Reference proteome</keyword>